<dbReference type="InterPro" id="IPR041685">
    <property type="entry name" value="AAA_GajA/Old/RecF-like"/>
</dbReference>
<protein>
    <submittedName>
        <fullName evidence="2">Predicted ATPase</fullName>
    </submittedName>
</protein>
<gene>
    <name evidence="2" type="ORF">NCTC13652_01380</name>
</gene>
<reference evidence="2 3" key="1">
    <citation type="submission" date="2018-12" db="EMBL/GenBank/DDBJ databases">
        <authorList>
            <consortium name="Pathogen Informatics"/>
        </authorList>
    </citation>
    <scope>NUCLEOTIDE SEQUENCE [LARGE SCALE GENOMIC DNA]</scope>
    <source>
        <strain evidence="2 3">NCTC13652</strain>
    </source>
</reference>
<name>A0A3S4UXM6_9ACTN</name>
<feature type="domain" description="Endonuclease GajA/Old nuclease/RecF-like AAA" evidence="1">
    <location>
        <begin position="1"/>
        <end position="375"/>
    </location>
</feature>
<accession>A0A3S4UXM6</accession>
<evidence type="ECO:0000313" key="3">
    <source>
        <dbReference type="Proteomes" id="UP000277858"/>
    </source>
</evidence>
<dbReference type="PANTHER" id="PTHR43581:SF4">
    <property type="entry name" value="ATP_GTP PHOSPHATASE"/>
    <property type="match status" value="1"/>
</dbReference>
<evidence type="ECO:0000313" key="2">
    <source>
        <dbReference type="EMBL" id="VEI03181.1"/>
    </source>
</evidence>
<dbReference type="RefSeq" id="WP_161626034.1">
    <property type="nucleotide sequence ID" value="NZ_LR134473.1"/>
</dbReference>
<dbReference type="Proteomes" id="UP000277858">
    <property type="component" value="Chromosome"/>
</dbReference>
<dbReference type="Gene3D" id="3.40.50.300">
    <property type="entry name" value="P-loop containing nucleotide triphosphate hydrolases"/>
    <property type="match status" value="1"/>
</dbReference>
<keyword evidence="3" id="KW-1185">Reference proteome</keyword>
<dbReference type="InterPro" id="IPR051396">
    <property type="entry name" value="Bact_Antivir_Def_Nuclease"/>
</dbReference>
<dbReference type="PANTHER" id="PTHR43581">
    <property type="entry name" value="ATP/GTP PHOSPHATASE"/>
    <property type="match status" value="1"/>
</dbReference>
<sequence length="638" mass="71876">MKIRWIEIEGLRAYKNRVHLEFGNFTTLTGKNDAGKSTVFAALRMFLDSHKPDPGDYSVGGIDEIRVCLCFTSLPERVVIDSTVETTLEEEFLLDSSGGLTVEKRWQKGKTQPTVYAKSLQPIKDESKPLVAAKNGELKRIAKDEGVLDRVSDKRVNKQIRRAIWDKWTANHEATDEEEFVALDAEDGKQIATSLERYYPMFELFEADRQGTDSDQIAQDPAKLAVKAVLGRRTDQLAKLSQEIREEISDLLGRVVSKLAEIDPGLADSLSPIETEPNWEKAFSAVQFVDDVGVALNKHGSGTRRLVLLSFFHADIDRIDTVDSEKYDRGVVIAVEEPETALHPDLQREAIEVFREISEFDGRQVVITTHSSNLVRDLPIESVRYLEVGKNRERLWVAGDEKKPAVLLRKLSQSMGIFSHTSVSQFLYVEGKNDIESLRYLTDGIAAVYPDTIADIRKLEAAGGLCFIPMGGCGAAELWENRLNPIRAKGWYLLDSDKDGPNAKLKPAAKKYLDWSKNSRSSSDFVHLLDRRELENYLTETAVVQAYADLGNFLNWFKYFQNGDEWNYLDIPRTCAKASLSCRNGTDCTTSLSERAIKREEKDAKVLLSRVFSHESVVHNLMDGTGNDLSVALRQIFR</sequence>
<dbReference type="SUPFAM" id="SSF52540">
    <property type="entry name" value="P-loop containing nucleoside triphosphate hydrolases"/>
    <property type="match status" value="1"/>
</dbReference>
<dbReference type="InterPro" id="IPR027417">
    <property type="entry name" value="P-loop_NTPase"/>
</dbReference>
<dbReference type="STRING" id="1122997.GCA_000425285_02652"/>
<dbReference type="AlphaFoldDB" id="A0A3S4UXM6"/>
<organism evidence="2 3">
    <name type="scientific">Acidipropionibacterium jensenii</name>
    <dbReference type="NCBI Taxonomy" id="1749"/>
    <lineage>
        <taxon>Bacteria</taxon>
        <taxon>Bacillati</taxon>
        <taxon>Actinomycetota</taxon>
        <taxon>Actinomycetes</taxon>
        <taxon>Propionibacteriales</taxon>
        <taxon>Propionibacteriaceae</taxon>
        <taxon>Acidipropionibacterium</taxon>
    </lineage>
</organism>
<dbReference type="Pfam" id="PF13175">
    <property type="entry name" value="AAA_15"/>
    <property type="match status" value="1"/>
</dbReference>
<evidence type="ECO:0000259" key="1">
    <source>
        <dbReference type="Pfam" id="PF13175"/>
    </source>
</evidence>
<dbReference type="EMBL" id="LR134473">
    <property type="protein sequence ID" value="VEI03181.1"/>
    <property type="molecule type" value="Genomic_DNA"/>
</dbReference>
<proteinExistence type="predicted"/>